<reference evidence="3" key="1">
    <citation type="journal article" date="2019" name="Int. J. Syst. Evol. Microbiol.">
        <title>The Global Catalogue of Microorganisms (GCM) 10K type strain sequencing project: providing services to taxonomists for standard genome sequencing and annotation.</title>
        <authorList>
            <consortium name="The Broad Institute Genomics Platform"/>
            <consortium name="The Broad Institute Genome Sequencing Center for Infectious Disease"/>
            <person name="Wu L."/>
            <person name="Ma J."/>
        </authorList>
    </citation>
    <scope>NUCLEOTIDE SEQUENCE [LARGE SCALE GENOMIC DNA]</scope>
    <source>
        <strain evidence="3">JCM 12149</strain>
    </source>
</reference>
<comment type="caution">
    <text evidence="2">The sequence shown here is derived from an EMBL/GenBank/DDBJ whole genome shotgun (WGS) entry which is preliminary data.</text>
</comment>
<keyword evidence="3" id="KW-1185">Reference proteome</keyword>
<evidence type="ECO:0000313" key="3">
    <source>
        <dbReference type="Proteomes" id="UP001501459"/>
    </source>
</evidence>
<organism evidence="2 3">
    <name type="scientific">Lentibacillus halophilus</name>
    <dbReference type="NCBI Taxonomy" id="295065"/>
    <lineage>
        <taxon>Bacteria</taxon>
        <taxon>Bacillati</taxon>
        <taxon>Bacillota</taxon>
        <taxon>Bacilli</taxon>
        <taxon>Bacillales</taxon>
        <taxon>Bacillaceae</taxon>
        <taxon>Lentibacillus</taxon>
    </lineage>
</organism>
<dbReference type="InterPro" id="IPR046348">
    <property type="entry name" value="SIS_dom_sf"/>
</dbReference>
<protein>
    <recommendedName>
        <fullName evidence="1">HTH rpiR-type domain-containing protein</fullName>
    </recommendedName>
</protein>
<evidence type="ECO:0000313" key="2">
    <source>
        <dbReference type="EMBL" id="GAA0433418.1"/>
    </source>
</evidence>
<feature type="domain" description="HTH rpiR-type" evidence="1">
    <location>
        <begin position="1"/>
        <end position="72"/>
    </location>
</feature>
<dbReference type="Gene3D" id="1.10.10.10">
    <property type="entry name" value="Winged helix-like DNA-binding domain superfamily/Winged helix DNA-binding domain"/>
    <property type="match status" value="1"/>
</dbReference>
<sequence>MLKLNTDHLTKLEQEMHMKLSKASASSAKLRITEAANMCNTSPSKVSKFVRKLGFQTFKQYKLYFSGQKVDVQEKKTSTELERLMEFLKNFDPEVVDGFLSIIKRYNKIIIYGLGPSFISAEYFGYKLATVTDKNITVTQHEDYAERLANEGTLLLVFSVTGKFVSFDTLFQRTKATGADSMLILEEYDNKRHFLADYIFHLSKFKQSDDLRSFEKTRTVFFIFIEEVIAKLRQ</sequence>
<dbReference type="InterPro" id="IPR036388">
    <property type="entry name" value="WH-like_DNA-bd_sf"/>
</dbReference>
<dbReference type="InterPro" id="IPR009057">
    <property type="entry name" value="Homeodomain-like_sf"/>
</dbReference>
<name>A0ABP3IYP5_9BACI</name>
<dbReference type="EMBL" id="BAAADM010000016">
    <property type="protein sequence ID" value="GAA0433418.1"/>
    <property type="molecule type" value="Genomic_DNA"/>
</dbReference>
<dbReference type="Proteomes" id="UP001501459">
    <property type="component" value="Unassembled WGS sequence"/>
</dbReference>
<accession>A0ABP3IYP5</accession>
<dbReference type="Gene3D" id="3.40.50.10490">
    <property type="entry name" value="Glucose-6-phosphate isomerase like protein, domain 1"/>
    <property type="match status" value="1"/>
</dbReference>
<dbReference type="Pfam" id="PF01380">
    <property type="entry name" value="SIS"/>
    <property type="match status" value="1"/>
</dbReference>
<dbReference type="InterPro" id="IPR000281">
    <property type="entry name" value="HTH_RpiR"/>
</dbReference>
<dbReference type="PROSITE" id="PS51071">
    <property type="entry name" value="HTH_RPIR"/>
    <property type="match status" value="1"/>
</dbReference>
<dbReference type="SUPFAM" id="SSF46689">
    <property type="entry name" value="Homeodomain-like"/>
    <property type="match status" value="1"/>
</dbReference>
<dbReference type="RefSeq" id="WP_343751286.1">
    <property type="nucleotide sequence ID" value="NZ_BAAADM010000016.1"/>
</dbReference>
<proteinExistence type="predicted"/>
<evidence type="ECO:0000259" key="1">
    <source>
        <dbReference type="PROSITE" id="PS51071"/>
    </source>
</evidence>
<dbReference type="InterPro" id="IPR001347">
    <property type="entry name" value="SIS_dom"/>
</dbReference>
<dbReference type="PANTHER" id="PTHR30514">
    <property type="entry name" value="GLUCOKINASE"/>
    <property type="match status" value="1"/>
</dbReference>
<dbReference type="SUPFAM" id="SSF53697">
    <property type="entry name" value="SIS domain"/>
    <property type="match status" value="1"/>
</dbReference>
<dbReference type="InterPro" id="IPR047640">
    <property type="entry name" value="RpiR-like"/>
</dbReference>
<gene>
    <name evidence="2" type="ORF">GCM10008983_07580</name>
</gene>
<dbReference type="PANTHER" id="PTHR30514:SF21">
    <property type="entry name" value="RPIR-FAMILY TRANSCRIPTIONAL REGULATOR"/>
    <property type="match status" value="1"/>
</dbReference>